<proteinExistence type="predicted"/>
<protein>
    <submittedName>
        <fullName evidence="1">Uncharacterized protein</fullName>
    </submittedName>
</protein>
<gene>
    <name evidence="1" type="ORF">QAD02_015129</name>
</gene>
<evidence type="ECO:0000313" key="1">
    <source>
        <dbReference type="EMBL" id="KAJ8679342.1"/>
    </source>
</evidence>
<keyword evidence="2" id="KW-1185">Reference proteome</keyword>
<comment type="caution">
    <text evidence="1">The sequence shown here is derived from an EMBL/GenBank/DDBJ whole genome shotgun (WGS) entry which is preliminary data.</text>
</comment>
<name>A0ACC2P7T1_9HYME</name>
<dbReference type="Proteomes" id="UP001239111">
    <property type="component" value="Chromosome 2"/>
</dbReference>
<reference evidence="1" key="1">
    <citation type="submission" date="2023-04" db="EMBL/GenBank/DDBJ databases">
        <title>A chromosome-level genome assembly of the parasitoid wasp Eretmocerus hayati.</title>
        <authorList>
            <person name="Zhong Y."/>
            <person name="Liu S."/>
            <person name="Liu Y."/>
        </authorList>
    </citation>
    <scope>NUCLEOTIDE SEQUENCE</scope>
    <source>
        <strain evidence="1">ZJU_SS_LIU_2023</strain>
    </source>
</reference>
<accession>A0ACC2P7T1</accession>
<sequence length="176" mass="20051">MSDEEYTYIGGTTEDERESWTIQIPDQDIEAAYPSEFFSRTPKEKPKASFRGGNMDLKNAAAMMLYYMKQKLNPPAAVVNSILYLYFKDKPEILTEDWNSFGITIGKKDESVNPWSILDIEHSNEAIPGAVMDQTVKSEDYKPLVCYALAGHRLGRISTASVNTAYYEEIRDRIKN</sequence>
<evidence type="ECO:0000313" key="2">
    <source>
        <dbReference type="Proteomes" id="UP001239111"/>
    </source>
</evidence>
<organism evidence="1 2">
    <name type="scientific">Eretmocerus hayati</name>
    <dbReference type="NCBI Taxonomy" id="131215"/>
    <lineage>
        <taxon>Eukaryota</taxon>
        <taxon>Metazoa</taxon>
        <taxon>Ecdysozoa</taxon>
        <taxon>Arthropoda</taxon>
        <taxon>Hexapoda</taxon>
        <taxon>Insecta</taxon>
        <taxon>Pterygota</taxon>
        <taxon>Neoptera</taxon>
        <taxon>Endopterygota</taxon>
        <taxon>Hymenoptera</taxon>
        <taxon>Apocrita</taxon>
        <taxon>Proctotrupomorpha</taxon>
        <taxon>Chalcidoidea</taxon>
        <taxon>Aphelinidae</taxon>
        <taxon>Aphelininae</taxon>
        <taxon>Eretmocerus</taxon>
    </lineage>
</organism>
<dbReference type="EMBL" id="CM056742">
    <property type="protein sequence ID" value="KAJ8679342.1"/>
    <property type="molecule type" value="Genomic_DNA"/>
</dbReference>